<keyword evidence="2" id="KW-1185">Reference proteome</keyword>
<dbReference type="EMBL" id="CP000830">
    <property type="protein sequence ID" value="ABV94960.1"/>
    <property type="molecule type" value="Genomic_DNA"/>
</dbReference>
<name>A8LMN5_DINSH</name>
<dbReference type="KEGG" id="dsh:Dshi_3227"/>
<accession>A8LMN5</accession>
<dbReference type="Proteomes" id="UP000006833">
    <property type="component" value="Chromosome"/>
</dbReference>
<dbReference type="AlphaFoldDB" id="A8LMN5"/>
<protein>
    <submittedName>
        <fullName evidence="1">Uncharacterized protein</fullName>
    </submittedName>
</protein>
<dbReference type="eggNOG" id="ENOG502ZQW1">
    <property type="taxonomic scope" value="Bacteria"/>
</dbReference>
<reference evidence="2" key="1">
    <citation type="journal article" date="2010" name="ISME J.">
        <title>The complete genome sequence of the algal symbiont Dinoroseobacter shibae: a hitchhiker's guide to life in the sea.</title>
        <authorList>
            <person name="Wagner-Dobler I."/>
            <person name="Ballhausen B."/>
            <person name="Berger M."/>
            <person name="Brinkhoff T."/>
            <person name="Buchholz I."/>
            <person name="Bunk B."/>
            <person name="Cypionka H."/>
            <person name="Daniel R."/>
            <person name="Drepper T."/>
            <person name="Gerdts G."/>
            <person name="Hahnke S."/>
            <person name="Han C."/>
            <person name="Jahn D."/>
            <person name="Kalhoefer D."/>
            <person name="Kiss H."/>
            <person name="Klenk H.P."/>
            <person name="Kyrpides N."/>
            <person name="Liebl W."/>
            <person name="Liesegang H."/>
            <person name="Meincke L."/>
            <person name="Pati A."/>
            <person name="Petersen J."/>
            <person name="Piekarski T."/>
            <person name="Pommerenke C."/>
            <person name="Pradella S."/>
            <person name="Pukall R."/>
            <person name="Rabus R."/>
            <person name="Stackebrandt E."/>
            <person name="Thole S."/>
            <person name="Thompson L."/>
            <person name="Tielen P."/>
            <person name="Tomasch J."/>
            <person name="von Jan M."/>
            <person name="Wanphrut N."/>
            <person name="Wichels A."/>
            <person name="Zech H."/>
            <person name="Simon M."/>
        </authorList>
    </citation>
    <scope>NUCLEOTIDE SEQUENCE [LARGE SCALE GENOMIC DNA]</scope>
    <source>
        <strain evidence="2">DSM 16493 / NCIMB 14021 / DFL 12</strain>
    </source>
</reference>
<evidence type="ECO:0000313" key="1">
    <source>
        <dbReference type="EMBL" id="ABV94960.1"/>
    </source>
</evidence>
<sequence>MGHIRLGTLPRSRKWREVISLIGSDAPLEAVAEAAAKASERDLSKASQDPRFQFVASLLVRLPLLARAPGFEAALADLGVGETAPGSVTGLLAGLELAIDRNTFETGVSSDAGELAKSAFLESLSVQLRDRLPTLFEPTPQEIRAALGSFASGDRFAGLARDFFARLTQRSLDYYLSRELANHTGQGARFADDSQRVAFQQALARHTFEASRIVEEFAGGWYGKTVWQKQALDQPAIDRFTDYAFKKLRQELGRRR</sequence>
<organism evidence="1 2">
    <name type="scientific">Dinoroseobacter shibae (strain DSM 16493 / NCIMB 14021 / DFL 12)</name>
    <dbReference type="NCBI Taxonomy" id="398580"/>
    <lineage>
        <taxon>Bacteria</taxon>
        <taxon>Pseudomonadati</taxon>
        <taxon>Pseudomonadota</taxon>
        <taxon>Alphaproteobacteria</taxon>
        <taxon>Rhodobacterales</taxon>
        <taxon>Roseobacteraceae</taxon>
        <taxon>Dinoroseobacter</taxon>
    </lineage>
</organism>
<gene>
    <name evidence="1" type="ordered locus">Dshi_3227</name>
</gene>
<dbReference type="RefSeq" id="WP_012179887.1">
    <property type="nucleotide sequence ID" value="NC_009952.1"/>
</dbReference>
<dbReference type="STRING" id="398580.Dshi_3227"/>
<evidence type="ECO:0000313" key="2">
    <source>
        <dbReference type="Proteomes" id="UP000006833"/>
    </source>
</evidence>
<dbReference type="OrthoDB" id="270332at2"/>
<proteinExistence type="predicted"/>
<dbReference type="HOGENOM" id="CLU_1068430_0_0_5"/>